<evidence type="ECO:0000313" key="5">
    <source>
        <dbReference type="Proteomes" id="UP000815325"/>
    </source>
</evidence>
<comment type="similarity">
    <text evidence="1">Belongs to the sigma-70 factor family.</text>
</comment>
<evidence type="ECO:0000259" key="3">
    <source>
        <dbReference type="Pfam" id="PF04542"/>
    </source>
</evidence>
<dbReference type="InterPro" id="IPR013324">
    <property type="entry name" value="RNA_pol_sigma_r3/r4-like"/>
</dbReference>
<feature type="region of interest" description="Disordered" evidence="2">
    <location>
        <begin position="531"/>
        <end position="626"/>
    </location>
</feature>
<dbReference type="InterPro" id="IPR050239">
    <property type="entry name" value="Sigma-70_RNA_pol_init_factors"/>
</dbReference>
<dbReference type="Pfam" id="PF04542">
    <property type="entry name" value="Sigma70_r2"/>
    <property type="match status" value="1"/>
</dbReference>
<protein>
    <recommendedName>
        <fullName evidence="3">RNA polymerase sigma-70 region 2 domain-containing protein</fullName>
    </recommendedName>
</protein>
<dbReference type="Proteomes" id="UP000815325">
    <property type="component" value="Unassembled WGS sequence"/>
</dbReference>
<comment type="caution">
    <text evidence="4">The sequence shown here is derived from an EMBL/GenBank/DDBJ whole genome shotgun (WGS) entry which is preliminary data.</text>
</comment>
<dbReference type="InterPro" id="IPR013325">
    <property type="entry name" value="RNA_pol_sigma_r2"/>
</dbReference>
<accession>A0ABQ7H3M3</accession>
<feature type="compositionally biased region" description="Polar residues" evidence="2">
    <location>
        <begin position="128"/>
        <end position="144"/>
    </location>
</feature>
<dbReference type="NCBIfam" id="TIGR02937">
    <property type="entry name" value="sigma70-ECF"/>
    <property type="match status" value="1"/>
</dbReference>
<dbReference type="PANTHER" id="PTHR30603:SF47">
    <property type="entry name" value="RNA POLYMERASE SIGMA FACTOR SIGD, CHLOROPLASTIC"/>
    <property type="match status" value="1"/>
</dbReference>
<dbReference type="EMBL" id="MU069484">
    <property type="protein sequence ID" value="KAF5841469.1"/>
    <property type="molecule type" value="Genomic_DNA"/>
</dbReference>
<dbReference type="InterPro" id="IPR014284">
    <property type="entry name" value="RNA_pol_sigma-70_dom"/>
</dbReference>
<feature type="domain" description="RNA polymerase sigma-70 region 2" evidence="3">
    <location>
        <begin position="333"/>
        <end position="399"/>
    </location>
</feature>
<feature type="region of interest" description="Disordered" evidence="2">
    <location>
        <begin position="128"/>
        <end position="237"/>
    </location>
</feature>
<evidence type="ECO:0000256" key="1">
    <source>
        <dbReference type="ARBA" id="ARBA00007788"/>
    </source>
</evidence>
<evidence type="ECO:0000256" key="2">
    <source>
        <dbReference type="SAM" id="MobiDB-lite"/>
    </source>
</evidence>
<evidence type="ECO:0000313" key="4">
    <source>
        <dbReference type="EMBL" id="KAF5841469.1"/>
    </source>
</evidence>
<feature type="region of interest" description="Disordered" evidence="2">
    <location>
        <begin position="56"/>
        <end position="75"/>
    </location>
</feature>
<feature type="compositionally biased region" description="Low complexity" evidence="2">
    <location>
        <begin position="59"/>
        <end position="75"/>
    </location>
</feature>
<feature type="compositionally biased region" description="Low complexity" evidence="2">
    <location>
        <begin position="588"/>
        <end position="613"/>
    </location>
</feature>
<name>A0ABQ7H3M3_DUNSA</name>
<dbReference type="PANTHER" id="PTHR30603">
    <property type="entry name" value="RNA POLYMERASE SIGMA FACTOR RPO"/>
    <property type="match status" value="1"/>
</dbReference>
<feature type="compositionally biased region" description="Basic residues" evidence="2">
    <location>
        <begin position="211"/>
        <end position="221"/>
    </location>
</feature>
<feature type="compositionally biased region" description="Polar residues" evidence="2">
    <location>
        <begin position="614"/>
        <end position="625"/>
    </location>
</feature>
<keyword evidence="5" id="KW-1185">Reference proteome</keyword>
<dbReference type="Gene3D" id="1.20.120.1810">
    <property type="match status" value="1"/>
</dbReference>
<feature type="compositionally biased region" description="Low complexity" evidence="2">
    <location>
        <begin position="531"/>
        <end position="568"/>
    </location>
</feature>
<feature type="compositionally biased region" description="Basic residues" evidence="2">
    <location>
        <begin position="570"/>
        <end position="579"/>
    </location>
</feature>
<dbReference type="InterPro" id="IPR007627">
    <property type="entry name" value="RNA_pol_sigma70_r2"/>
</dbReference>
<reference evidence="4" key="1">
    <citation type="submission" date="2017-08" db="EMBL/GenBank/DDBJ databases">
        <authorList>
            <person name="Polle J.E."/>
            <person name="Barry K."/>
            <person name="Cushman J."/>
            <person name="Schmutz J."/>
            <person name="Tran D."/>
            <person name="Hathwaick L.T."/>
            <person name="Yim W.C."/>
            <person name="Jenkins J."/>
            <person name="Mckie-Krisberg Z.M."/>
            <person name="Prochnik S."/>
            <person name="Lindquist E."/>
            <person name="Dockter R.B."/>
            <person name="Adam C."/>
            <person name="Molina H."/>
            <person name="Bunkerborg J."/>
            <person name="Jin E."/>
            <person name="Buchheim M."/>
            <person name="Magnuson J."/>
        </authorList>
    </citation>
    <scope>NUCLEOTIDE SEQUENCE</scope>
    <source>
        <strain evidence="4">CCAP 19/18</strain>
    </source>
</reference>
<sequence>MRLHLFSPYNISSSARILASTSSTNSLTCCPPRASLTPRFTPCRSAGSATLDVAPTNTQHQTQQSQQQQQQQYPQWHLPTKSISESDTLDTHQDFAAPLSHEDDMDQLKLLQRELEGCRLATAKELAQLQQQDSDGTTSVSSAPGRSKRRAGTTPALSSRSSSSSSSSAVSEPSTSSSSLTPTKEKRLGARSRSTGALQLGSHDTFASSTKRTHQRRHQKQRPATLPGASGNNSALRNSRDAFLGVPVLPTPSADRIHDSGRRARVLSRAEEGMLATVARDGVLIEQVAKQLASILKRQPDNEELAVAMKSEPWELEQRKQASLAARRLLLKANRGLVAKVVHQSIAHQQDRGGSSLTFEDSMEAGMTGMLKAILKFEPESGFKLSTYAVNWIRQELSRAQMQADLIRVPDHFKVEAGQLMRAHNELLNQKQQKPTNEEVCHALGWSRLKYAQVNQATLMKHAASQALSLESSLDDENAHSLDAAMSMALSNPRGEDGWKFSSGSTMTAEVEREEQLARDMEALLEQVVRQPEAQQAQHAQQQPASAAEQQLSATPAGGSTAASAASSMRVRKPGRKSKREMQAAQSGAAPAEGHAPTAAAAAGAAAPDPEAGSEQQGQAMQQEGLSPLHVEILRLRLGLMAGRDQEWDEERVKQLTEGFVRPRRETRVTTKSLTKRARTQEVLEQRAAQGQAVSVHSIAAKFGMTPRRVQQAEREALQWLQRKYSGQIADILRAHAVEPGRAAGMLPRSAGGASKKA</sequence>
<organism evidence="4 5">
    <name type="scientific">Dunaliella salina</name>
    <name type="common">Green alga</name>
    <name type="synonym">Protococcus salinus</name>
    <dbReference type="NCBI Taxonomy" id="3046"/>
    <lineage>
        <taxon>Eukaryota</taxon>
        <taxon>Viridiplantae</taxon>
        <taxon>Chlorophyta</taxon>
        <taxon>core chlorophytes</taxon>
        <taxon>Chlorophyceae</taxon>
        <taxon>CS clade</taxon>
        <taxon>Chlamydomonadales</taxon>
        <taxon>Dunaliellaceae</taxon>
        <taxon>Dunaliella</taxon>
    </lineage>
</organism>
<proteinExistence type="inferred from homology"/>
<dbReference type="SUPFAM" id="SSF88659">
    <property type="entry name" value="Sigma3 and sigma4 domains of RNA polymerase sigma factors"/>
    <property type="match status" value="2"/>
</dbReference>
<dbReference type="SUPFAM" id="SSF88946">
    <property type="entry name" value="Sigma2 domain of RNA polymerase sigma factors"/>
    <property type="match status" value="1"/>
</dbReference>
<gene>
    <name evidence="4" type="ORF">DUNSADRAFT_12634</name>
</gene>
<feature type="compositionally biased region" description="Low complexity" evidence="2">
    <location>
        <begin position="158"/>
        <end position="179"/>
    </location>
</feature>